<organism evidence="4 5">
    <name type="scientific">Candidatus Desulfatibia vada</name>
    <dbReference type="NCBI Taxonomy" id="2841696"/>
    <lineage>
        <taxon>Bacteria</taxon>
        <taxon>Pseudomonadati</taxon>
        <taxon>Thermodesulfobacteriota</taxon>
        <taxon>Desulfobacteria</taxon>
        <taxon>Desulfobacterales</taxon>
        <taxon>Desulfobacterales incertae sedis</taxon>
        <taxon>Candidatus Desulfatibia</taxon>
    </lineage>
</organism>
<comment type="caution">
    <text evidence="4">The sequence shown here is derived from an EMBL/GenBank/DDBJ whole genome shotgun (WGS) entry which is preliminary data.</text>
</comment>
<dbReference type="InterPro" id="IPR037522">
    <property type="entry name" value="HD_GYP_dom"/>
</dbReference>
<feature type="domain" description="Response regulatory" evidence="2">
    <location>
        <begin position="5"/>
        <end position="121"/>
    </location>
</feature>
<dbReference type="InterPro" id="IPR052020">
    <property type="entry name" value="Cyclic_di-GMP/3'3'-cGAMP_PDE"/>
</dbReference>
<feature type="modified residue" description="4-aspartylphosphate" evidence="1">
    <location>
        <position position="180"/>
    </location>
</feature>
<accession>A0A8J6P039</accession>
<evidence type="ECO:0000313" key="4">
    <source>
        <dbReference type="EMBL" id="MBC8430827.1"/>
    </source>
</evidence>
<feature type="domain" description="HD-GYP" evidence="3">
    <location>
        <begin position="264"/>
        <end position="459"/>
    </location>
</feature>
<dbReference type="InterPro" id="IPR011006">
    <property type="entry name" value="CheY-like_superfamily"/>
</dbReference>
<evidence type="ECO:0000259" key="2">
    <source>
        <dbReference type="PROSITE" id="PS50110"/>
    </source>
</evidence>
<dbReference type="SMART" id="SM00448">
    <property type="entry name" value="REC"/>
    <property type="match status" value="2"/>
</dbReference>
<proteinExistence type="predicted"/>
<dbReference type="Pfam" id="PF00072">
    <property type="entry name" value="Response_reg"/>
    <property type="match status" value="2"/>
</dbReference>
<dbReference type="SMART" id="SM00471">
    <property type="entry name" value="HDc"/>
    <property type="match status" value="1"/>
</dbReference>
<keyword evidence="1" id="KW-0597">Phosphoprotein</keyword>
<evidence type="ECO:0000259" key="3">
    <source>
        <dbReference type="PROSITE" id="PS51832"/>
    </source>
</evidence>
<dbReference type="InterPro" id="IPR001789">
    <property type="entry name" value="Sig_transdc_resp-reg_receiver"/>
</dbReference>
<dbReference type="CDD" id="cd00077">
    <property type="entry name" value="HDc"/>
    <property type="match status" value="1"/>
</dbReference>
<reference evidence="4 5" key="1">
    <citation type="submission" date="2020-08" db="EMBL/GenBank/DDBJ databases">
        <title>Bridging the membrane lipid divide: bacteria of the FCB group superphylum have the potential to synthesize archaeal ether lipids.</title>
        <authorList>
            <person name="Villanueva L."/>
            <person name="Von Meijenfeldt F.A.B."/>
            <person name="Westbye A.B."/>
            <person name="Yadav S."/>
            <person name="Hopmans E.C."/>
            <person name="Dutilh B.E."/>
            <person name="Sinninghe Damste J.S."/>
        </authorList>
    </citation>
    <scope>NUCLEOTIDE SEQUENCE [LARGE SCALE GENOMIC DNA]</scope>
    <source>
        <strain evidence="4">NIOZ-UU17</strain>
    </source>
</reference>
<dbReference type="AlphaFoldDB" id="A0A8J6P039"/>
<dbReference type="Gene3D" id="1.10.3210.10">
    <property type="entry name" value="Hypothetical protein af1432"/>
    <property type="match status" value="1"/>
</dbReference>
<evidence type="ECO:0000313" key="5">
    <source>
        <dbReference type="Proteomes" id="UP000605201"/>
    </source>
</evidence>
<gene>
    <name evidence="4" type="ORF">H8D96_02800</name>
</gene>
<dbReference type="Gene3D" id="3.40.50.2300">
    <property type="match status" value="2"/>
</dbReference>
<dbReference type="EMBL" id="JACNIG010000087">
    <property type="protein sequence ID" value="MBC8430827.1"/>
    <property type="molecule type" value="Genomic_DNA"/>
</dbReference>
<dbReference type="GO" id="GO:0000160">
    <property type="term" value="P:phosphorelay signal transduction system"/>
    <property type="evidence" value="ECO:0007669"/>
    <property type="project" value="InterPro"/>
</dbReference>
<protein>
    <submittedName>
        <fullName evidence="4">Response regulator</fullName>
    </submittedName>
</protein>
<sequence>MPAIRILIIDDSALFRKSIKKILGPLDSEIILASDGQEGLDLALREHFDIVISDIEMPKINGIKLCQRLKNNPATQSVPVVMVSLFDSDSDIDKGFQAGAAAYISKHEIKNSLLETVENILSKSRFNRDRLILVVDDSSIVRHIVENGLAKAGFKVITAEDGKKALALLDTYRPDLIISDITMPCMNGFDFCEAVQSDPDLAMIPFIVMSAKTDRSYMQRMIQSGASAFICKPYNIDELVILIEKILSDQFLLLLKEKERLESERNSMVASITSLITALEARDKYTKGHSEAVGRIVSGMLSMTGASRKEIETVTMGGRLHDIGKIGVRDKILLKPGSLTAEEYSHIKQHPLIGIKILESIPSFSEVLPMVLSHHERLDGKGYPHGLKGDQIPLWARMTAVADIYDALTSDRPYRGKMTHDKALQIIEDARCTQLCPDCVDLFLKWNAKDNTAPDPMPCPTAVQRAALIG</sequence>
<evidence type="ECO:0000256" key="1">
    <source>
        <dbReference type="PROSITE-ProRule" id="PRU00169"/>
    </source>
</evidence>
<dbReference type="PANTHER" id="PTHR45228">
    <property type="entry name" value="CYCLIC DI-GMP PHOSPHODIESTERASE TM_0186-RELATED"/>
    <property type="match status" value="1"/>
</dbReference>
<dbReference type="PROSITE" id="PS50110">
    <property type="entry name" value="RESPONSE_REGULATORY"/>
    <property type="match status" value="2"/>
</dbReference>
<feature type="domain" description="Response regulatory" evidence="2">
    <location>
        <begin position="131"/>
        <end position="247"/>
    </location>
</feature>
<dbReference type="PROSITE" id="PS51832">
    <property type="entry name" value="HD_GYP"/>
    <property type="match status" value="1"/>
</dbReference>
<dbReference type="SUPFAM" id="SSF109604">
    <property type="entry name" value="HD-domain/PDEase-like"/>
    <property type="match status" value="1"/>
</dbReference>
<dbReference type="SUPFAM" id="SSF52172">
    <property type="entry name" value="CheY-like"/>
    <property type="match status" value="2"/>
</dbReference>
<dbReference type="InterPro" id="IPR003607">
    <property type="entry name" value="HD/PDEase_dom"/>
</dbReference>
<dbReference type="PANTHER" id="PTHR45228:SF1">
    <property type="entry name" value="CYCLIC DI-GMP PHOSPHODIESTERASE TM_0186"/>
    <property type="match status" value="1"/>
</dbReference>
<feature type="modified residue" description="4-aspartylphosphate" evidence="1">
    <location>
        <position position="54"/>
    </location>
</feature>
<dbReference type="Pfam" id="PF13487">
    <property type="entry name" value="HD_5"/>
    <property type="match status" value="1"/>
</dbReference>
<dbReference type="Proteomes" id="UP000605201">
    <property type="component" value="Unassembled WGS sequence"/>
</dbReference>
<name>A0A8J6P039_9BACT</name>